<organism evidence="1 2">
    <name type="scientific">Arctium lappa</name>
    <name type="common">Greater burdock</name>
    <name type="synonym">Lappa major</name>
    <dbReference type="NCBI Taxonomy" id="4217"/>
    <lineage>
        <taxon>Eukaryota</taxon>
        <taxon>Viridiplantae</taxon>
        <taxon>Streptophyta</taxon>
        <taxon>Embryophyta</taxon>
        <taxon>Tracheophyta</taxon>
        <taxon>Spermatophyta</taxon>
        <taxon>Magnoliopsida</taxon>
        <taxon>eudicotyledons</taxon>
        <taxon>Gunneridae</taxon>
        <taxon>Pentapetalae</taxon>
        <taxon>asterids</taxon>
        <taxon>campanulids</taxon>
        <taxon>Asterales</taxon>
        <taxon>Asteraceae</taxon>
        <taxon>Carduoideae</taxon>
        <taxon>Cardueae</taxon>
        <taxon>Arctiinae</taxon>
        <taxon>Arctium</taxon>
    </lineage>
</organism>
<evidence type="ECO:0000313" key="2">
    <source>
        <dbReference type="Proteomes" id="UP001055879"/>
    </source>
</evidence>
<sequence>MRSLDAKTRYDIFRKNLSEAARYHGNIMKMKDIDLTFFPMPDGAFYYLVVFNLKIPSCTIIDNRVCRALPSPNLWRKYGYVTEVLNAMMKEVEIFHSMEADIRARILLQANDTRFERLEY</sequence>
<accession>A0ACB9CJQ5</accession>
<reference evidence="1 2" key="2">
    <citation type="journal article" date="2022" name="Mol. Ecol. Resour.">
        <title>The genomes of chicory, endive, great burdock and yacon provide insights into Asteraceae paleo-polyploidization history and plant inulin production.</title>
        <authorList>
            <person name="Fan W."/>
            <person name="Wang S."/>
            <person name="Wang H."/>
            <person name="Wang A."/>
            <person name="Jiang F."/>
            <person name="Liu H."/>
            <person name="Zhao H."/>
            <person name="Xu D."/>
            <person name="Zhang Y."/>
        </authorList>
    </citation>
    <scope>NUCLEOTIDE SEQUENCE [LARGE SCALE GENOMIC DNA]</scope>
    <source>
        <strain evidence="2">cv. Niubang</strain>
    </source>
</reference>
<dbReference type="Proteomes" id="UP001055879">
    <property type="component" value="Linkage Group LG04"/>
</dbReference>
<dbReference type="EMBL" id="CM042050">
    <property type="protein sequence ID" value="KAI3734491.1"/>
    <property type="molecule type" value="Genomic_DNA"/>
</dbReference>
<reference evidence="2" key="1">
    <citation type="journal article" date="2022" name="Mol. Ecol. Resour.">
        <title>The genomes of chicory, endive, great burdock and yacon provide insights into Asteraceae palaeo-polyploidization history and plant inulin production.</title>
        <authorList>
            <person name="Fan W."/>
            <person name="Wang S."/>
            <person name="Wang H."/>
            <person name="Wang A."/>
            <person name="Jiang F."/>
            <person name="Liu H."/>
            <person name="Zhao H."/>
            <person name="Xu D."/>
            <person name="Zhang Y."/>
        </authorList>
    </citation>
    <scope>NUCLEOTIDE SEQUENCE [LARGE SCALE GENOMIC DNA]</scope>
    <source>
        <strain evidence="2">cv. Niubang</strain>
    </source>
</reference>
<keyword evidence="2" id="KW-1185">Reference proteome</keyword>
<name>A0ACB9CJQ5_ARCLA</name>
<protein>
    <submittedName>
        <fullName evidence="1">Uncharacterized protein</fullName>
    </submittedName>
</protein>
<gene>
    <name evidence="1" type="ORF">L6452_13961</name>
</gene>
<evidence type="ECO:0000313" key="1">
    <source>
        <dbReference type="EMBL" id="KAI3734491.1"/>
    </source>
</evidence>
<proteinExistence type="predicted"/>
<comment type="caution">
    <text evidence="1">The sequence shown here is derived from an EMBL/GenBank/DDBJ whole genome shotgun (WGS) entry which is preliminary data.</text>
</comment>